<gene>
    <name evidence="1" type="ORF">DB30_04901</name>
</gene>
<name>A0A0C1ZY52_9BACT</name>
<dbReference type="Proteomes" id="UP000031599">
    <property type="component" value="Unassembled WGS sequence"/>
</dbReference>
<evidence type="ECO:0000313" key="1">
    <source>
        <dbReference type="EMBL" id="KIG16183.1"/>
    </source>
</evidence>
<sequence length="41" mass="4793">MLEEAHRMVLEGSPDHEQVADKLARAVDVLDSFRPYYIFED</sequence>
<comment type="caution">
    <text evidence="1">The sequence shown here is derived from an EMBL/GenBank/DDBJ whole genome shotgun (WGS) entry which is preliminary data.</text>
</comment>
<proteinExistence type="predicted"/>
<organism evidence="1 2">
    <name type="scientific">Enhygromyxa salina</name>
    <dbReference type="NCBI Taxonomy" id="215803"/>
    <lineage>
        <taxon>Bacteria</taxon>
        <taxon>Pseudomonadati</taxon>
        <taxon>Myxococcota</taxon>
        <taxon>Polyangia</taxon>
        <taxon>Nannocystales</taxon>
        <taxon>Nannocystaceae</taxon>
        <taxon>Enhygromyxa</taxon>
    </lineage>
</organism>
<evidence type="ECO:0000313" key="2">
    <source>
        <dbReference type="Proteomes" id="UP000031599"/>
    </source>
</evidence>
<reference evidence="1 2" key="1">
    <citation type="submission" date="2014-12" db="EMBL/GenBank/DDBJ databases">
        <title>Genome assembly of Enhygromyxa salina DSM 15201.</title>
        <authorList>
            <person name="Sharma G."/>
            <person name="Subramanian S."/>
        </authorList>
    </citation>
    <scope>NUCLEOTIDE SEQUENCE [LARGE SCALE GENOMIC DNA]</scope>
    <source>
        <strain evidence="1 2">DSM 15201</strain>
    </source>
</reference>
<dbReference type="AlphaFoldDB" id="A0A0C1ZY52"/>
<accession>A0A0C1ZY52</accession>
<protein>
    <submittedName>
        <fullName evidence="1">Uncharacterized protein</fullName>
    </submittedName>
</protein>
<dbReference type="EMBL" id="JMCC02000042">
    <property type="protein sequence ID" value="KIG16183.1"/>
    <property type="molecule type" value="Genomic_DNA"/>
</dbReference>